<feature type="compositionally biased region" description="Low complexity" evidence="1">
    <location>
        <begin position="279"/>
        <end position="300"/>
    </location>
</feature>
<proteinExistence type="predicted"/>
<feature type="signal peptide" evidence="2">
    <location>
        <begin position="1"/>
        <end position="17"/>
    </location>
</feature>
<evidence type="ECO:0000313" key="4">
    <source>
        <dbReference type="Proteomes" id="UP000789390"/>
    </source>
</evidence>
<comment type="caution">
    <text evidence="3">The sequence shown here is derived from an EMBL/GenBank/DDBJ whole genome shotgun (WGS) entry which is preliminary data.</text>
</comment>
<keyword evidence="4" id="KW-1185">Reference proteome</keyword>
<accession>A0A8J2WMC2</accession>
<feature type="compositionally biased region" description="Basic and acidic residues" evidence="1">
    <location>
        <begin position="258"/>
        <end position="273"/>
    </location>
</feature>
<evidence type="ECO:0000256" key="2">
    <source>
        <dbReference type="SAM" id="SignalP"/>
    </source>
</evidence>
<reference evidence="3" key="1">
    <citation type="submission" date="2021-11" db="EMBL/GenBank/DDBJ databases">
        <authorList>
            <person name="Schell T."/>
        </authorList>
    </citation>
    <scope>NUCLEOTIDE SEQUENCE</scope>
    <source>
        <strain evidence="3">M5</strain>
    </source>
</reference>
<evidence type="ECO:0000313" key="3">
    <source>
        <dbReference type="EMBL" id="CAH0110137.1"/>
    </source>
</evidence>
<dbReference type="EMBL" id="CAKKLH010000300">
    <property type="protein sequence ID" value="CAH0110137.1"/>
    <property type="molecule type" value="Genomic_DNA"/>
</dbReference>
<organism evidence="3 4">
    <name type="scientific">Daphnia galeata</name>
    <dbReference type="NCBI Taxonomy" id="27404"/>
    <lineage>
        <taxon>Eukaryota</taxon>
        <taxon>Metazoa</taxon>
        <taxon>Ecdysozoa</taxon>
        <taxon>Arthropoda</taxon>
        <taxon>Crustacea</taxon>
        <taxon>Branchiopoda</taxon>
        <taxon>Diplostraca</taxon>
        <taxon>Cladocera</taxon>
        <taxon>Anomopoda</taxon>
        <taxon>Daphniidae</taxon>
        <taxon>Daphnia</taxon>
    </lineage>
</organism>
<protein>
    <submittedName>
        <fullName evidence="3">Uncharacterized protein</fullName>
    </submittedName>
</protein>
<dbReference type="PANTHER" id="PTHR33964">
    <property type="entry name" value="RE45066P-RELATED"/>
    <property type="match status" value="1"/>
</dbReference>
<feature type="compositionally biased region" description="Polar residues" evidence="1">
    <location>
        <begin position="244"/>
        <end position="254"/>
    </location>
</feature>
<dbReference type="Proteomes" id="UP000789390">
    <property type="component" value="Unassembled WGS sequence"/>
</dbReference>
<feature type="region of interest" description="Disordered" evidence="1">
    <location>
        <begin position="237"/>
        <end position="300"/>
    </location>
</feature>
<keyword evidence="2" id="KW-0732">Signal</keyword>
<feature type="chain" id="PRO_5035304359" evidence="2">
    <location>
        <begin position="18"/>
        <end position="326"/>
    </location>
</feature>
<dbReference type="PANTHER" id="PTHR33964:SF1">
    <property type="entry name" value="RE45066P"/>
    <property type="match status" value="1"/>
</dbReference>
<dbReference type="AlphaFoldDB" id="A0A8J2WMC2"/>
<sequence>MFLLRVIVSSLILVVSATVNATATGLGLRAASCQQDSLTRCTDPLKVLTNNRDLGFAASQQELNALCPKLIDGLRCIDNFTSRCLDAQHREFFHMLYAGTKQVIVDLCEDEDYQREYLLHAPCMRDVQSGYERCAVEYQSHVREHSGNNNANGGGSAATLGGGNTVADDPVENSKKLCCSFQNYMKCSQAVVAGTCGVQTASFTRGFLDTMAGPLIQGYCLSYEPGTEHEIECELPTPKVDPSLGSSTYNNYEPSEQALDRSDGIEEQQRSVDETEFVSSRQNNQQQQQHATGSSSSSLLSSRGVVSSWPILTLLLLAPVSFLHYF</sequence>
<gene>
    <name evidence="3" type="ORF">DGAL_LOCUS13637</name>
</gene>
<evidence type="ECO:0000256" key="1">
    <source>
        <dbReference type="SAM" id="MobiDB-lite"/>
    </source>
</evidence>
<name>A0A8J2WMC2_9CRUS</name>
<dbReference type="OrthoDB" id="10051804at2759"/>